<organism evidence="8 9">
    <name type="scientific">Lachancea thermotolerans (strain ATCC 56472 / CBS 6340 / NRRL Y-8284)</name>
    <name type="common">Yeast</name>
    <name type="synonym">Kluyveromyces thermotolerans</name>
    <dbReference type="NCBI Taxonomy" id="559295"/>
    <lineage>
        <taxon>Eukaryota</taxon>
        <taxon>Fungi</taxon>
        <taxon>Dikarya</taxon>
        <taxon>Ascomycota</taxon>
        <taxon>Saccharomycotina</taxon>
        <taxon>Saccharomycetes</taxon>
        <taxon>Saccharomycetales</taxon>
        <taxon>Saccharomycetaceae</taxon>
        <taxon>Lachancea</taxon>
    </lineage>
</organism>
<dbReference type="PANTHER" id="PTHR22942:SF66">
    <property type="entry name" value="RE19845P"/>
    <property type="match status" value="1"/>
</dbReference>
<dbReference type="GO" id="GO:0003690">
    <property type="term" value="F:double-stranded DNA binding"/>
    <property type="evidence" value="ECO:0007669"/>
    <property type="project" value="TreeGrafter"/>
</dbReference>
<dbReference type="Gene3D" id="3.40.50.300">
    <property type="entry name" value="P-loop containing nucleotide triphosphate hydrolases"/>
    <property type="match status" value="2"/>
</dbReference>
<dbReference type="PROSITE" id="PS50162">
    <property type="entry name" value="RECA_2"/>
    <property type="match status" value="1"/>
</dbReference>
<comment type="subcellular location">
    <subcellularLocation>
        <location evidence="1">Nucleus</location>
    </subcellularLocation>
</comment>
<dbReference type="STRING" id="559295.C5DND8"/>
<keyword evidence="4" id="KW-0067">ATP-binding</keyword>
<dbReference type="GO" id="GO:0006312">
    <property type="term" value="P:mitotic recombination"/>
    <property type="evidence" value="ECO:0007669"/>
    <property type="project" value="TreeGrafter"/>
</dbReference>
<evidence type="ECO:0000259" key="7">
    <source>
        <dbReference type="PROSITE" id="PS50162"/>
    </source>
</evidence>
<keyword evidence="6" id="KW-0539">Nucleus</keyword>
<dbReference type="GO" id="GO:0000150">
    <property type="term" value="F:DNA strand exchange activity"/>
    <property type="evidence" value="ECO:0007669"/>
    <property type="project" value="TreeGrafter"/>
</dbReference>
<protein>
    <submittedName>
        <fullName evidence="8">KLTH0G16148p</fullName>
    </submittedName>
</protein>
<dbReference type="AlphaFoldDB" id="C5DND8"/>
<evidence type="ECO:0000256" key="1">
    <source>
        <dbReference type="ARBA" id="ARBA00004123"/>
    </source>
</evidence>
<dbReference type="GO" id="GO:0005524">
    <property type="term" value="F:ATP binding"/>
    <property type="evidence" value="ECO:0007669"/>
    <property type="project" value="UniProtKB-KW"/>
</dbReference>
<dbReference type="EMBL" id="CU928171">
    <property type="protein sequence ID" value="CAR25299.1"/>
    <property type="molecule type" value="Genomic_DNA"/>
</dbReference>
<reference evidence="8 9" key="1">
    <citation type="journal article" date="2009" name="Genome Res.">
        <title>Comparative genomics of protoploid Saccharomycetaceae.</title>
        <authorList>
            <consortium name="The Genolevures Consortium"/>
            <person name="Souciet J.-L."/>
            <person name="Dujon B."/>
            <person name="Gaillardin C."/>
            <person name="Johnston M."/>
            <person name="Baret P.V."/>
            <person name="Cliften P."/>
            <person name="Sherman D.J."/>
            <person name="Weissenbach J."/>
            <person name="Westhof E."/>
            <person name="Wincker P."/>
            <person name="Jubin C."/>
            <person name="Poulain J."/>
            <person name="Barbe V."/>
            <person name="Segurens B."/>
            <person name="Artiguenave F."/>
            <person name="Anthouard V."/>
            <person name="Vacherie B."/>
            <person name="Val M.-E."/>
            <person name="Fulton R.S."/>
            <person name="Minx P."/>
            <person name="Wilson R."/>
            <person name="Durrens P."/>
            <person name="Jean G."/>
            <person name="Marck C."/>
            <person name="Martin T."/>
            <person name="Nikolski M."/>
            <person name="Rolland T."/>
            <person name="Seret M.-L."/>
            <person name="Casaregola S."/>
            <person name="Despons L."/>
            <person name="Fairhead C."/>
            <person name="Fischer G."/>
            <person name="Lafontaine I."/>
            <person name="Leh V."/>
            <person name="Lemaire M."/>
            <person name="de Montigny J."/>
            <person name="Neuveglise C."/>
            <person name="Thierry A."/>
            <person name="Blanc-Lenfle I."/>
            <person name="Bleykasten C."/>
            <person name="Diffels J."/>
            <person name="Fritsch E."/>
            <person name="Frangeul L."/>
            <person name="Goeffon A."/>
            <person name="Jauniaux N."/>
            <person name="Kachouri-Lafond R."/>
            <person name="Payen C."/>
            <person name="Potier S."/>
            <person name="Pribylova L."/>
            <person name="Ozanne C."/>
            <person name="Richard G.-F."/>
            <person name="Sacerdot C."/>
            <person name="Straub M.-L."/>
            <person name="Talla E."/>
        </authorList>
    </citation>
    <scope>NUCLEOTIDE SEQUENCE [LARGE SCALE GENOMIC DNA]</scope>
    <source>
        <strain evidence="9">ATCC 56472 / CBS 6340 / NRRL Y-8284</strain>
    </source>
</reference>
<evidence type="ECO:0000256" key="3">
    <source>
        <dbReference type="ARBA" id="ARBA00022763"/>
    </source>
</evidence>
<proteinExistence type="predicted"/>
<keyword evidence="5" id="KW-0234">DNA repair</keyword>
<sequence>MDLYDQLPNSRLICLPEYVPVLESAKQNGVTVVEFLTLNPDELTKLVTRSINDIVKFQNALKQEFRAQVFELNPPKQVSEQDCSLAFTSGDRDVDDLLGGGLRTHGITEIFGSSSTGKSQFLMQLSLCVQLPKSLGGLDGKCVYITTEGDLPTRRLDEMIRSKSQKDGFQSLSQDNIFTVNCNDLANQEHILNVQLPILMERNHDIRLIIVDSVSHHVRVELERRSFKDSQDNRHYVDKMAQNLLNFSIKHSVAVVVANQVGDKPLPEAKLADSSVERGPANYDYQLGWTVGWKDSSILYRQLNDGLTLSGKDRGRLWSDSGNESVLSDDEDYNLIANAAQARTKELESQKLTGKTLPTSTEQAILTPRSQSSSSGSPGTYFPIIKKKRNVETKYPTMGLSWANHLSTRILLRKSYKASPLIKSGELDLNKVLDTSSFWQPRRTMKVVFSSYAPSHELEYMITSSGVESVKSLSLQIS</sequence>
<dbReference type="GO" id="GO:0042148">
    <property type="term" value="P:DNA strand invasion"/>
    <property type="evidence" value="ECO:0007669"/>
    <property type="project" value="TreeGrafter"/>
</dbReference>
<accession>C5DND8</accession>
<dbReference type="Proteomes" id="UP000002036">
    <property type="component" value="Chromosome G"/>
</dbReference>
<dbReference type="GeneID" id="8294022"/>
<evidence type="ECO:0000256" key="5">
    <source>
        <dbReference type="ARBA" id="ARBA00023204"/>
    </source>
</evidence>
<evidence type="ECO:0000313" key="9">
    <source>
        <dbReference type="Proteomes" id="UP000002036"/>
    </source>
</evidence>
<dbReference type="eggNOG" id="KOG1564">
    <property type="taxonomic scope" value="Eukaryota"/>
</dbReference>
<dbReference type="CDD" id="cd19491">
    <property type="entry name" value="XRCC3"/>
    <property type="match status" value="1"/>
</dbReference>
<dbReference type="InterPro" id="IPR013632">
    <property type="entry name" value="Rad51_C"/>
</dbReference>
<dbReference type="FunCoup" id="C5DND8">
    <property type="interactions" value="56"/>
</dbReference>
<dbReference type="InterPro" id="IPR020588">
    <property type="entry name" value="RecA_ATP-bd"/>
</dbReference>
<dbReference type="InterPro" id="IPR003593">
    <property type="entry name" value="AAA+_ATPase"/>
</dbReference>
<dbReference type="GO" id="GO:0003697">
    <property type="term" value="F:single-stranded DNA binding"/>
    <property type="evidence" value="ECO:0007669"/>
    <property type="project" value="TreeGrafter"/>
</dbReference>
<dbReference type="PANTHER" id="PTHR22942">
    <property type="entry name" value="RECA/RAD51/RADA DNA STRAND-PAIRING FAMILY MEMBER"/>
    <property type="match status" value="1"/>
</dbReference>
<evidence type="ECO:0000256" key="6">
    <source>
        <dbReference type="ARBA" id="ARBA00023242"/>
    </source>
</evidence>
<dbReference type="GO" id="GO:0000730">
    <property type="term" value="P:DNA recombinase assembly"/>
    <property type="evidence" value="ECO:0007669"/>
    <property type="project" value="TreeGrafter"/>
</dbReference>
<dbReference type="SUPFAM" id="SSF52540">
    <property type="entry name" value="P-loop containing nucleoside triphosphate hydrolases"/>
    <property type="match status" value="1"/>
</dbReference>
<name>C5DND8_LACTC</name>
<keyword evidence="9" id="KW-1185">Reference proteome</keyword>
<keyword evidence="2" id="KW-0547">Nucleotide-binding</keyword>
<dbReference type="HOGENOM" id="CLU_045144_0_0_1"/>
<keyword evidence="3" id="KW-0227">DNA damage</keyword>
<gene>
    <name evidence="8" type="ordered locus">KLTH0G16148g</name>
</gene>
<dbReference type="RefSeq" id="XP_002555736.1">
    <property type="nucleotide sequence ID" value="XM_002555690.1"/>
</dbReference>
<dbReference type="KEGG" id="lth:KLTH0G16148g"/>
<dbReference type="Pfam" id="PF08423">
    <property type="entry name" value="Rad51"/>
    <property type="match status" value="1"/>
</dbReference>
<evidence type="ECO:0000256" key="2">
    <source>
        <dbReference type="ARBA" id="ARBA00022741"/>
    </source>
</evidence>
<dbReference type="SMART" id="SM00382">
    <property type="entry name" value="AAA"/>
    <property type="match status" value="1"/>
</dbReference>
<dbReference type="GO" id="GO:0061982">
    <property type="term" value="P:meiosis I cell cycle process"/>
    <property type="evidence" value="ECO:0007669"/>
    <property type="project" value="UniProtKB-ARBA"/>
</dbReference>
<dbReference type="InParanoid" id="C5DND8"/>
<dbReference type="GO" id="GO:0005634">
    <property type="term" value="C:nucleus"/>
    <property type="evidence" value="ECO:0007669"/>
    <property type="project" value="UniProtKB-SubCell"/>
</dbReference>
<dbReference type="GO" id="GO:0140664">
    <property type="term" value="F:ATP-dependent DNA damage sensor activity"/>
    <property type="evidence" value="ECO:0007669"/>
    <property type="project" value="InterPro"/>
</dbReference>
<evidence type="ECO:0000313" key="8">
    <source>
        <dbReference type="EMBL" id="CAR25299.1"/>
    </source>
</evidence>
<feature type="domain" description="RecA family profile 1" evidence="7">
    <location>
        <begin position="83"/>
        <end position="261"/>
    </location>
</feature>
<dbReference type="InterPro" id="IPR027417">
    <property type="entry name" value="P-loop_NTPase"/>
</dbReference>
<dbReference type="OMA" id="ISHHMRV"/>
<dbReference type="OrthoDB" id="1861185at2759"/>
<dbReference type="InterPro" id="IPR047348">
    <property type="entry name" value="XRCC3-like_C"/>
</dbReference>
<evidence type="ECO:0000256" key="4">
    <source>
        <dbReference type="ARBA" id="ARBA00022840"/>
    </source>
</evidence>